<protein>
    <submittedName>
        <fullName evidence="1">Uncharacterized protein</fullName>
    </submittedName>
</protein>
<accession>A0ABN7TQ35</accession>
<comment type="caution">
    <text evidence="1">The sequence shown here is derived from an EMBL/GenBank/DDBJ whole genome shotgun (WGS) entry which is preliminary data.</text>
</comment>
<name>A0ABN7TQ35_9BACL</name>
<gene>
    <name evidence="1" type="ORF">PAECIP111802_04818</name>
</gene>
<evidence type="ECO:0000313" key="1">
    <source>
        <dbReference type="EMBL" id="CAG7650835.1"/>
    </source>
</evidence>
<dbReference type="Proteomes" id="UP000730618">
    <property type="component" value="Unassembled WGS sequence"/>
</dbReference>
<sequence>MRSFSFLDYKHMRIRNKLFLLIAFIIALSLTFTILVQQYAFSIYDGQIYDKSSRVLNLSSSAIETELKRLRQLSYNLATDVSIQGWLTSLSESASDNDRLIIRQHLVDRLFSYTGSEKYLYLEMG</sequence>
<dbReference type="EMBL" id="CAJVCE010000015">
    <property type="protein sequence ID" value="CAG7650835.1"/>
    <property type="molecule type" value="Genomic_DNA"/>
</dbReference>
<proteinExistence type="predicted"/>
<organism evidence="1 2">
    <name type="scientific">Paenibacillus allorhizosphaerae</name>
    <dbReference type="NCBI Taxonomy" id="2849866"/>
    <lineage>
        <taxon>Bacteria</taxon>
        <taxon>Bacillati</taxon>
        <taxon>Bacillota</taxon>
        <taxon>Bacilli</taxon>
        <taxon>Bacillales</taxon>
        <taxon>Paenibacillaceae</taxon>
        <taxon>Paenibacillus</taxon>
    </lineage>
</organism>
<keyword evidence="2" id="KW-1185">Reference proteome</keyword>
<dbReference type="RefSeq" id="WP_218101085.1">
    <property type="nucleotide sequence ID" value="NZ_CAJVCE010000015.1"/>
</dbReference>
<evidence type="ECO:0000313" key="2">
    <source>
        <dbReference type="Proteomes" id="UP000730618"/>
    </source>
</evidence>
<reference evidence="1 2" key="1">
    <citation type="submission" date="2021-06" db="EMBL/GenBank/DDBJ databases">
        <authorList>
            <person name="Criscuolo A."/>
        </authorList>
    </citation>
    <scope>NUCLEOTIDE SEQUENCE [LARGE SCALE GENOMIC DNA]</scope>
    <source>
        <strain evidence="2">CIP 111802</strain>
    </source>
</reference>